<accession>A0A4P1QUI9</accession>
<evidence type="ECO:0000313" key="1">
    <source>
        <dbReference type="EMBL" id="OIV95187.1"/>
    </source>
</evidence>
<dbReference type="Proteomes" id="UP000188354">
    <property type="component" value="Chromosome LG16"/>
</dbReference>
<organism evidence="1 2">
    <name type="scientific">Lupinus angustifolius</name>
    <name type="common">Narrow-leaved blue lupine</name>
    <dbReference type="NCBI Taxonomy" id="3871"/>
    <lineage>
        <taxon>Eukaryota</taxon>
        <taxon>Viridiplantae</taxon>
        <taxon>Streptophyta</taxon>
        <taxon>Embryophyta</taxon>
        <taxon>Tracheophyta</taxon>
        <taxon>Spermatophyta</taxon>
        <taxon>Magnoliopsida</taxon>
        <taxon>eudicotyledons</taxon>
        <taxon>Gunneridae</taxon>
        <taxon>Pentapetalae</taxon>
        <taxon>rosids</taxon>
        <taxon>fabids</taxon>
        <taxon>Fabales</taxon>
        <taxon>Fabaceae</taxon>
        <taxon>Papilionoideae</taxon>
        <taxon>50 kb inversion clade</taxon>
        <taxon>genistoids sensu lato</taxon>
        <taxon>core genistoids</taxon>
        <taxon>Genisteae</taxon>
        <taxon>Lupinus</taxon>
    </lineage>
</organism>
<dbReference type="Gramene" id="OIV95187">
    <property type="protein sequence ID" value="OIV95187"/>
    <property type="gene ID" value="TanjilG_21577"/>
</dbReference>
<sequence>MAYPSSSVSSPSDQLNGGVSLMSTFEYDQQINDESMVLNMMEPWESVLLQPGKHQVTITTYFKSTRTL</sequence>
<keyword evidence="2" id="KW-1185">Reference proteome</keyword>
<dbReference type="EMBL" id="CM007376">
    <property type="protein sequence ID" value="OIV95187.1"/>
    <property type="molecule type" value="Genomic_DNA"/>
</dbReference>
<reference evidence="1 2" key="1">
    <citation type="journal article" date="2017" name="Plant Biotechnol. J.">
        <title>A comprehensive draft genome sequence for lupin (Lupinus angustifolius), an emerging health food: insights into plant-microbe interactions and legume evolution.</title>
        <authorList>
            <person name="Hane J.K."/>
            <person name="Ming Y."/>
            <person name="Kamphuis L.G."/>
            <person name="Nelson M.N."/>
            <person name="Garg G."/>
            <person name="Atkins C.A."/>
            <person name="Bayer P.E."/>
            <person name="Bravo A."/>
            <person name="Bringans S."/>
            <person name="Cannon S."/>
            <person name="Edwards D."/>
            <person name="Foley R."/>
            <person name="Gao L.L."/>
            <person name="Harrison M.J."/>
            <person name="Huang W."/>
            <person name="Hurgobin B."/>
            <person name="Li S."/>
            <person name="Liu C.W."/>
            <person name="McGrath A."/>
            <person name="Morahan G."/>
            <person name="Murray J."/>
            <person name="Weller J."/>
            <person name="Jian J."/>
            <person name="Singh K.B."/>
        </authorList>
    </citation>
    <scope>NUCLEOTIDE SEQUENCE [LARGE SCALE GENOMIC DNA]</scope>
    <source>
        <strain evidence="2">cv. Tanjil</strain>
        <tissue evidence="1">Whole plant</tissue>
    </source>
</reference>
<gene>
    <name evidence="1" type="ORF">TanjilG_21577</name>
</gene>
<dbReference type="AlphaFoldDB" id="A0A4P1QUI9"/>
<protein>
    <submittedName>
        <fullName evidence="1">Uncharacterized protein</fullName>
    </submittedName>
</protein>
<name>A0A4P1QUI9_LUPAN</name>
<proteinExistence type="predicted"/>
<evidence type="ECO:0000313" key="2">
    <source>
        <dbReference type="Proteomes" id="UP000188354"/>
    </source>
</evidence>